<protein>
    <submittedName>
        <fullName evidence="3">Universal stress protein</fullName>
    </submittedName>
</protein>
<sequence>MHNGCRGGHVARMAVRVLAGYDGSPSASVAIGAGARLLPGARAWVSNLWTPGFADDTLRRRLWTGAGHVDEFVAAVEREGEREATRVAAMGVTLATAAGWDAGPLVVRTYAGEGLQLADLARQLDADLVLVGSRGLGGARAILGSVSDVAVHYASRPVLVVPHPLLSAEAAALDAGPVLVGYDGSPAARAAFDAAVRLWPARTVLPVSVEDGHAPDEAAGAGRVGDLEPVRLHPPGGHRATARAVAGALVECARERAAAVLAVGSRGRAAIREILLGSVAISTLHHAHRPVLVVPAAD</sequence>
<keyword evidence="4" id="KW-1185">Reference proteome</keyword>
<feature type="domain" description="UspA" evidence="2">
    <location>
        <begin position="177"/>
        <end position="295"/>
    </location>
</feature>
<dbReference type="PRINTS" id="PR01438">
    <property type="entry name" value="UNVRSLSTRESS"/>
</dbReference>
<name>A0ABP8DT06_9ACTN</name>
<dbReference type="EMBL" id="BAABAT010000057">
    <property type="protein sequence ID" value="GAA4262899.1"/>
    <property type="molecule type" value="Genomic_DNA"/>
</dbReference>
<accession>A0ABP8DT06</accession>
<gene>
    <name evidence="3" type="ORF">GCM10022255_102570</name>
</gene>
<dbReference type="InterPro" id="IPR014729">
    <property type="entry name" value="Rossmann-like_a/b/a_fold"/>
</dbReference>
<evidence type="ECO:0000259" key="2">
    <source>
        <dbReference type="Pfam" id="PF00582"/>
    </source>
</evidence>
<evidence type="ECO:0000313" key="3">
    <source>
        <dbReference type="EMBL" id="GAA4262899.1"/>
    </source>
</evidence>
<dbReference type="InterPro" id="IPR006015">
    <property type="entry name" value="Universal_stress_UspA"/>
</dbReference>
<dbReference type="Pfam" id="PF00582">
    <property type="entry name" value="Usp"/>
    <property type="match status" value="2"/>
</dbReference>
<dbReference type="SUPFAM" id="SSF52402">
    <property type="entry name" value="Adenine nucleotide alpha hydrolases-like"/>
    <property type="match status" value="2"/>
</dbReference>
<comment type="caution">
    <text evidence="3">The sequence shown here is derived from an EMBL/GenBank/DDBJ whole genome shotgun (WGS) entry which is preliminary data.</text>
</comment>
<dbReference type="PANTHER" id="PTHR31964:SF113">
    <property type="entry name" value="USPA DOMAIN-CONTAINING PROTEIN"/>
    <property type="match status" value="1"/>
</dbReference>
<proteinExistence type="inferred from homology"/>
<comment type="similarity">
    <text evidence="1">Belongs to the universal stress protein A family.</text>
</comment>
<reference evidence="4" key="1">
    <citation type="journal article" date="2019" name="Int. J. Syst. Evol. Microbiol.">
        <title>The Global Catalogue of Microorganisms (GCM) 10K type strain sequencing project: providing services to taxonomists for standard genome sequencing and annotation.</title>
        <authorList>
            <consortium name="The Broad Institute Genomics Platform"/>
            <consortium name="The Broad Institute Genome Sequencing Center for Infectious Disease"/>
            <person name="Wu L."/>
            <person name="Ma J."/>
        </authorList>
    </citation>
    <scope>NUCLEOTIDE SEQUENCE [LARGE SCALE GENOMIC DNA]</scope>
    <source>
        <strain evidence="4">JCM 17441</strain>
    </source>
</reference>
<evidence type="ECO:0000256" key="1">
    <source>
        <dbReference type="ARBA" id="ARBA00008791"/>
    </source>
</evidence>
<dbReference type="PANTHER" id="PTHR31964">
    <property type="entry name" value="ADENINE NUCLEOTIDE ALPHA HYDROLASES-LIKE SUPERFAMILY PROTEIN"/>
    <property type="match status" value="1"/>
</dbReference>
<dbReference type="Proteomes" id="UP001500620">
    <property type="component" value="Unassembled WGS sequence"/>
</dbReference>
<organism evidence="3 4">
    <name type="scientific">Dactylosporangium darangshiense</name>
    <dbReference type="NCBI Taxonomy" id="579108"/>
    <lineage>
        <taxon>Bacteria</taxon>
        <taxon>Bacillati</taxon>
        <taxon>Actinomycetota</taxon>
        <taxon>Actinomycetes</taxon>
        <taxon>Micromonosporales</taxon>
        <taxon>Micromonosporaceae</taxon>
        <taxon>Dactylosporangium</taxon>
    </lineage>
</organism>
<dbReference type="InterPro" id="IPR006016">
    <property type="entry name" value="UspA"/>
</dbReference>
<feature type="domain" description="UspA" evidence="2">
    <location>
        <begin position="16"/>
        <end position="162"/>
    </location>
</feature>
<dbReference type="Gene3D" id="3.40.50.12370">
    <property type="match status" value="1"/>
</dbReference>
<evidence type="ECO:0000313" key="4">
    <source>
        <dbReference type="Proteomes" id="UP001500620"/>
    </source>
</evidence>
<dbReference type="Gene3D" id="3.40.50.620">
    <property type="entry name" value="HUPs"/>
    <property type="match status" value="1"/>
</dbReference>